<comment type="pathway">
    <text evidence="1 5 6">Protein modification; protein lipoylation via endogenous pathway; protein N(6)-(lipoyl)lysine from octanoyl-[acyl-carrier-protein]: step 1/2.</text>
</comment>
<evidence type="ECO:0000256" key="5">
    <source>
        <dbReference type="HAMAP-Rule" id="MF_00013"/>
    </source>
</evidence>
<dbReference type="AlphaFoldDB" id="A0A7J5BED2"/>
<dbReference type="GO" id="GO:0009249">
    <property type="term" value="P:protein lipoylation"/>
    <property type="evidence" value="ECO:0007669"/>
    <property type="project" value="InterPro"/>
</dbReference>
<evidence type="ECO:0000256" key="6">
    <source>
        <dbReference type="PIRNR" id="PIRNR016262"/>
    </source>
</evidence>
<evidence type="ECO:0000313" key="12">
    <source>
        <dbReference type="Proteomes" id="UP000433493"/>
    </source>
</evidence>
<dbReference type="InterPro" id="IPR045864">
    <property type="entry name" value="aa-tRNA-synth_II/BPL/LPL"/>
</dbReference>
<dbReference type="GO" id="GO:0033819">
    <property type="term" value="F:lipoyl(octanoyl) transferase activity"/>
    <property type="evidence" value="ECO:0007669"/>
    <property type="project" value="UniProtKB-EC"/>
</dbReference>
<dbReference type="EC" id="2.3.1.181" evidence="5 6"/>
<comment type="similarity">
    <text evidence="5 6">Belongs to the LipB family.</text>
</comment>
<dbReference type="InterPro" id="IPR020605">
    <property type="entry name" value="Octanoyltransferase_CS"/>
</dbReference>
<dbReference type="RefSeq" id="WP_158052053.1">
    <property type="nucleotide sequence ID" value="NZ_WBKB01000003.1"/>
</dbReference>
<dbReference type="GO" id="GO:0005737">
    <property type="term" value="C:cytoplasm"/>
    <property type="evidence" value="ECO:0007669"/>
    <property type="project" value="UniProtKB-SubCell"/>
</dbReference>
<evidence type="ECO:0000256" key="2">
    <source>
        <dbReference type="ARBA" id="ARBA00022679"/>
    </source>
</evidence>
<sequence>MQLLNLLSEAPSKYLEIDVGHRELHAAVAAGQSPDTVIYTEFEPVYTAGSSTSDEDTPDKSVPIVRIDRGGSVTYHGPGQLVAYPIIHVHGRQDVVAYVRALEQAVIEMVAELGIATERVDGRSGVWLRTQGTPDRKLCAIGVRFAKRTTMHGLALNVRTDLRDFECVVPCGLRDAGVISLAELGIELTVAEAAELLHPHLERELARFRDPKEVATERAVAEAFTPTLLA</sequence>
<evidence type="ECO:0000256" key="1">
    <source>
        <dbReference type="ARBA" id="ARBA00004821"/>
    </source>
</evidence>
<keyword evidence="3 5" id="KW-0012">Acyltransferase</keyword>
<dbReference type="NCBIfam" id="TIGR00214">
    <property type="entry name" value="lipB"/>
    <property type="match status" value="1"/>
</dbReference>
<dbReference type="SUPFAM" id="SSF55681">
    <property type="entry name" value="Class II aaRS and biotin synthetases"/>
    <property type="match status" value="1"/>
</dbReference>
<feature type="binding site" evidence="5 8">
    <location>
        <begin position="140"/>
        <end position="142"/>
    </location>
    <ligand>
        <name>substrate</name>
    </ligand>
</feature>
<dbReference type="InterPro" id="IPR004143">
    <property type="entry name" value="BPL_LPL_catalytic"/>
</dbReference>
<comment type="function">
    <text evidence="4 5 6">Catalyzes the transfer of endogenously produced octanoic acid from octanoyl-acyl-carrier-protein onto the lipoyl domains of lipoate-dependent enzymes. Lipoyl-ACP can also act as a substrate although octanoyl-ACP is likely to be the physiological substrate.</text>
</comment>
<evidence type="ECO:0000256" key="7">
    <source>
        <dbReference type="PIRSR" id="PIRSR016262-1"/>
    </source>
</evidence>
<name>A0A7J5BED2_9MICO</name>
<proteinExistence type="inferred from homology"/>
<feature type="binding site" evidence="5 8">
    <location>
        <begin position="153"/>
        <end position="155"/>
    </location>
    <ligand>
        <name>substrate</name>
    </ligand>
</feature>
<keyword evidence="12" id="KW-1185">Reference proteome</keyword>
<evidence type="ECO:0000256" key="4">
    <source>
        <dbReference type="ARBA" id="ARBA00024732"/>
    </source>
</evidence>
<dbReference type="InterPro" id="IPR000544">
    <property type="entry name" value="Octanoyltransferase"/>
</dbReference>
<evidence type="ECO:0000256" key="8">
    <source>
        <dbReference type="PIRSR" id="PIRSR016262-2"/>
    </source>
</evidence>
<dbReference type="OrthoDB" id="9787061at2"/>
<dbReference type="PROSITE" id="PS51733">
    <property type="entry name" value="BPL_LPL_CATALYTIC"/>
    <property type="match status" value="1"/>
</dbReference>
<feature type="site" description="Lowers pKa of active site Cys" evidence="5 9">
    <location>
        <position position="137"/>
    </location>
</feature>
<keyword evidence="5" id="KW-0963">Cytoplasm</keyword>
<dbReference type="HAMAP" id="MF_00013">
    <property type="entry name" value="LipB"/>
    <property type="match status" value="1"/>
</dbReference>
<dbReference type="CDD" id="cd16444">
    <property type="entry name" value="LipB"/>
    <property type="match status" value="1"/>
</dbReference>
<dbReference type="Pfam" id="PF21948">
    <property type="entry name" value="LplA-B_cat"/>
    <property type="match status" value="1"/>
</dbReference>
<reference evidence="11 12" key="1">
    <citation type="submission" date="2019-09" db="EMBL/GenBank/DDBJ databases">
        <title>Phylogeny of genus Pseudoclavibacter and closely related genus.</title>
        <authorList>
            <person name="Li Y."/>
        </authorList>
    </citation>
    <scope>NUCLEOTIDE SEQUENCE [LARGE SCALE GENOMIC DNA]</scope>
    <source>
        <strain evidence="11 12">KCTC 13959</strain>
    </source>
</reference>
<dbReference type="Gene3D" id="3.30.930.10">
    <property type="entry name" value="Bira Bifunctional Protein, Domain 2"/>
    <property type="match status" value="1"/>
</dbReference>
<dbReference type="PANTHER" id="PTHR10993">
    <property type="entry name" value="OCTANOYLTRANSFERASE"/>
    <property type="match status" value="1"/>
</dbReference>
<organism evidence="11 12">
    <name type="scientific">Gulosibacter chungangensis</name>
    <dbReference type="NCBI Taxonomy" id="979746"/>
    <lineage>
        <taxon>Bacteria</taxon>
        <taxon>Bacillati</taxon>
        <taxon>Actinomycetota</taxon>
        <taxon>Actinomycetes</taxon>
        <taxon>Micrococcales</taxon>
        <taxon>Microbacteriaceae</taxon>
        <taxon>Gulosibacter</taxon>
    </lineage>
</organism>
<dbReference type="PANTHER" id="PTHR10993:SF7">
    <property type="entry name" value="LIPOYLTRANSFERASE 2, MITOCHONDRIAL-RELATED"/>
    <property type="match status" value="1"/>
</dbReference>
<comment type="catalytic activity">
    <reaction evidence="5 6">
        <text>octanoyl-[ACP] + L-lysyl-[protein] = N(6)-octanoyl-L-lysyl-[protein] + holo-[ACP] + H(+)</text>
        <dbReference type="Rhea" id="RHEA:17665"/>
        <dbReference type="Rhea" id="RHEA-COMP:9636"/>
        <dbReference type="Rhea" id="RHEA-COMP:9685"/>
        <dbReference type="Rhea" id="RHEA-COMP:9752"/>
        <dbReference type="Rhea" id="RHEA-COMP:9928"/>
        <dbReference type="ChEBI" id="CHEBI:15378"/>
        <dbReference type="ChEBI" id="CHEBI:29969"/>
        <dbReference type="ChEBI" id="CHEBI:64479"/>
        <dbReference type="ChEBI" id="CHEBI:78463"/>
        <dbReference type="ChEBI" id="CHEBI:78809"/>
        <dbReference type="EC" id="2.3.1.181"/>
    </reaction>
</comment>
<comment type="caution">
    <text evidence="11">The sequence shown here is derived from an EMBL/GenBank/DDBJ whole genome shotgun (WGS) entry which is preliminary data.</text>
</comment>
<evidence type="ECO:0000256" key="9">
    <source>
        <dbReference type="PIRSR" id="PIRSR016262-3"/>
    </source>
</evidence>
<evidence type="ECO:0000256" key="3">
    <source>
        <dbReference type="ARBA" id="ARBA00023315"/>
    </source>
</evidence>
<dbReference type="PIRSF" id="PIRSF016262">
    <property type="entry name" value="LPLase"/>
    <property type="match status" value="1"/>
</dbReference>
<keyword evidence="2 5" id="KW-0808">Transferase</keyword>
<dbReference type="NCBIfam" id="NF010925">
    <property type="entry name" value="PRK14345.1"/>
    <property type="match status" value="1"/>
</dbReference>
<evidence type="ECO:0000313" key="11">
    <source>
        <dbReference type="EMBL" id="KAB1643638.1"/>
    </source>
</evidence>
<feature type="domain" description="BPL/LPL catalytic" evidence="10">
    <location>
        <begin position="31"/>
        <end position="209"/>
    </location>
</feature>
<comment type="subcellular location">
    <subcellularLocation>
        <location evidence="5">Cytoplasm</location>
    </subcellularLocation>
</comment>
<gene>
    <name evidence="5 11" type="primary">lipB</name>
    <name evidence="11" type="ORF">F8O05_07115</name>
</gene>
<evidence type="ECO:0000259" key="10">
    <source>
        <dbReference type="PROSITE" id="PS51733"/>
    </source>
</evidence>
<dbReference type="EMBL" id="WBKB01000003">
    <property type="protein sequence ID" value="KAB1643638.1"/>
    <property type="molecule type" value="Genomic_DNA"/>
</dbReference>
<accession>A0A7J5BED2</accession>
<protein>
    <recommendedName>
        <fullName evidence="5 6">Octanoyltransferase</fullName>
        <ecNumber evidence="5 6">2.3.1.181</ecNumber>
    </recommendedName>
    <alternativeName>
        <fullName evidence="5">Lipoate-protein ligase B</fullName>
    </alternativeName>
    <alternativeName>
        <fullName evidence="5">Lipoyl/octanoyl transferase</fullName>
    </alternativeName>
    <alternativeName>
        <fullName evidence="5">Octanoyl-[acyl-carrier-protein]-protein N-octanoyltransferase</fullName>
    </alternativeName>
</protein>
<comment type="miscellaneous">
    <text evidence="5">In the reaction, the free carboxyl group of octanoic acid is attached via an amide linkage to the epsilon-amino group of a specific lysine residue of lipoyl domains of lipoate-dependent enzymes.</text>
</comment>
<dbReference type="UniPathway" id="UPA00538">
    <property type="reaction ID" value="UER00592"/>
</dbReference>
<feature type="active site" description="Acyl-thioester intermediate" evidence="5 7">
    <location>
        <position position="171"/>
    </location>
</feature>
<dbReference type="PROSITE" id="PS01313">
    <property type="entry name" value="LIPB"/>
    <property type="match status" value="1"/>
</dbReference>
<feature type="binding site" evidence="5 8">
    <location>
        <begin position="69"/>
        <end position="76"/>
    </location>
    <ligand>
        <name>substrate</name>
    </ligand>
</feature>
<dbReference type="Proteomes" id="UP000433493">
    <property type="component" value="Unassembled WGS sequence"/>
</dbReference>